<dbReference type="InterPro" id="IPR036804">
    <property type="entry name" value="CheR_N_sf"/>
</dbReference>
<evidence type="ECO:0000313" key="7">
    <source>
        <dbReference type="EMBL" id="AHG87695.1"/>
    </source>
</evidence>
<feature type="domain" description="CheR-type methyltransferase" evidence="6">
    <location>
        <begin position="4"/>
        <end position="269"/>
    </location>
</feature>
<evidence type="ECO:0000313" key="8">
    <source>
        <dbReference type="Proteomes" id="UP000019151"/>
    </source>
</evidence>
<keyword evidence="8" id="KW-1185">Reference proteome</keyword>
<dbReference type="Pfam" id="PF03705">
    <property type="entry name" value="CheR_N"/>
    <property type="match status" value="1"/>
</dbReference>
<dbReference type="InterPro" id="IPR022641">
    <property type="entry name" value="CheR_N"/>
</dbReference>
<keyword evidence="5" id="KW-0949">S-adenosyl-L-methionine</keyword>
<keyword evidence="3 7" id="KW-0489">Methyltransferase</keyword>
<proteinExistence type="predicted"/>
<dbReference type="GO" id="GO:0008983">
    <property type="term" value="F:protein-glutamate O-methyltransferase activity"/>
    <property type="evidence" value="ECO:0007669"/>
    <property type="project" value="UniProtKB-EC"/>
</dbReference>
<dbReference type="HOGENOM" id="CLU_025854_0_0_0"/>
<accession>W0RBL3</accession>
<evidence type="ECO:0000256" key="2">
    <source>
        <dbReference type="ARBA" id="ARBA00012534"/>
    </source>
</evidence>
<protein>
    <recommendedName>
        <fullName evidence="2">protein-glutamate O-methyltransferase</fullName>
        <ecNumber evidence="2">2.1.1.80</ecNumber>
    </recommendedName>
</protein>
<dbReference type="EC" id="2.1.1.80" evidence="2"/>
<dbReference type="InterPro" id="IPR029063">
    <property type="entry name" value="SAM-dependent_MTases_sf"/>
</dbReference>
<dbReference type="Gene3D" id="1.10.155.10">
    <property type="entry name" value="Chemotaxis receptor methyltransferase CheR, N-terminal domain"/>
    <property type="match status" value="1"/>
</dbReference>
<dbReference type="Gene3D" id="3.40.50.150">
    <property type="entry name" value="Vaccinia Virus protein VP39"/>
    <property type="match status" value="1"/>
</dbReference>
<dbReference type="EMBL" id="CP007128">
    <property type="protein sequence ID" value="AHG87695.1"/>
    <property type="molecule type" value="Genomic_DNA"/>
</dbReference>
<dbReference type="OrthoDB" id="9816309at2"/>
<evidence type="ECO:0000259" key="6">
    <source>
        <dbReference type="PROSITE" id="PS50123"/>
    </source>
</evidence>
<dbReference type="AlphaFoldDB" id="W0RBL3"/>
<reference evidence="7 8" key="1">
    <citation type="journal article" date="2014" name="Genome Announc.">
        <title>Genome Sequence and Methylome of Soil Bacterium Gemmatirosa kalamazoonensis KBS708T, a Member of the Rarely Cultivated Gemmatimonadetes Phylum.</title>
        <authorList>
            <person name="Debruyn J.M."/>
            <person name="Radosevich M."/>
            <person name="Wommack K.E."/>
            <person name="Polson S.W."/>
            <person name="Hauser L.J."/>
            <person name="Fawaz M.N."/>
            <person name="Korlach J."/>
            <person name="Tsai Y.C."/>
        </authorList>
    </citation>
    <scope>NUCLEOTIDE SEQUENCE [LARGE SCALE GENOMIC DNA]</scope>
    <source>
        <strain evidence="7 8">KBS708</strain>
    </source>
</reference>
<dbReference type="KEGG" id="gba:J421_0158"/>
<evidence type="ECO:0000256" key="1">
    <source>
        <dbReference type="ARBA" id="ARBA00001541"/>
    </source>
</evidence>
<dbReference type="RefSeq" id="WP_025409252.1">
    <property type="nucleotide sequence ID" value="NZ_CP007128.1"/>
</dbReference>
<dbReference type="InterPro" id="IPR022642">
    <property type="entry name" value="CheR_C"/>
</dbReference>
<dbReference type="PRINTS" id="PR00996">
    <property type="entry name" value="CHERMTFRASE"/>
</dbReference>
<name>W0RBL3_9BACT</name>
<dbReference type="InParanoid" id="W0RBL3"/>
<dbReference type="InterPro" id="IPR050903">
    <property type="entry name" value="Bact_Chemotaxis_MeTrfase"/>
</dbReference>
<dbReference type="STRING" id="861299.J421_0158"/>
<evidence type="ECO:0000256" key="4">
    <source>
        <dbReference type="ARBA" id="ARBA00022679"/>
    </source>
</evidence>
<dbReference type="SUPFAM" id="SSF47757">
    <property type="entry name" value="Chemotaxis receptor methyltransferase CheR, N-terminal domain"/>
    <property type="match status" value="1"/>
</dbReference>
<dbReference type="PROSITE" id="PS50123">
    <property type="entry name" value="CHER"/>
    <property type="match status" value="1"/>
</dbReference>
<dbReference type="CDD" id="cd02440">
    <property type="entry name" value="AdoMet_MTases"/>
    <property type="match status" value="1"/>
</dbReference>
<evidence type="ECO:0000256" key="3">
    <source>
        <dbReference type="ARBA" id="ARBA00022603"/>
    </source>
</evidence>
<dbReference type="SMART" id="SM00138">
    <property type="entry name" value="MeTrc"/>
    <property type="match status" value="1"/>
</dbReference>
<dbReference type="SUPFAM" id="SSF53335">
    <property type="entry name" value="S-adenosyl-L-methionine-dependent methyltransferases"/>
    <property type="match status" value="1"/>
</dbReference>
<sequence>MTFAVALDPSLSADEFRAIGALAYDIAGIVLPPGKEGLVRARLARRLRALGAASYDEYLDLVRDPAGDELSAMIDALTTNKTEFFRERAHFDFLAREVLPTLGTGPLRVWSAGCSTGEEPYTLAMVLRDALPDLGLRDVRVLGTDVSRRVLAHAKGGVYADAAARALPQDVRRRHFVRHPDGWQVNGPLRALVTFARLNLMAPWPMRGPFHAIFCRNVMIYFDRATQQRLVERFTALLAPGGHLFVGHAESLTAIDHDLTYVQPAVYRR</sequence>
<comment type="catalytic activity">
    <reaction evidence="1">
        <text>L-glutamyl-[protein] + S-adenosyl-L-methionine = [protein]-L-glutamate 5-O-methyl ester + S-adenosyl-L-homocysteine</text>
        <dbReference type="Rhea" id="RHEA:24452"/>
        <dbReference type="Rhea" id="RHEA-COMP:10208"/>
        <dbReference type="Rhea" id="RHEA-COMP:10311"/>
        <dbReference type="ChEBI" id="CHEBI:29973"/>
        <dbReference type="ChEBI" id="CHEBI:57856"/>
        <dbReference type="ChEBI" id="CHEBI:59789"/>
        <dbReference type="ChEBI" id="CHEBI:82795"/>
        <dbReference type="EC" id="2.1.1.80"/>
    </reaction>
</comment>
<dbReference type="FunCoup" id="W0RBL3">
    <property type="interactions" value="203"/>
</dbReference>
<evidence type="ECO:0000256" key="5">
    <source>
        <dbReference type="ARBA" id="ARBA00022691"/>
    </source>
</evidence>
<dbReference type="PIRSF" id="PIRSF000410">
    <property type="entry name" value="CheR"/>
    <property type="match status" value="1"/>
</dbReference>
<dbReference type="PANTHER" id="PTHR24422">
    <property type="entry name" value="CHEMOTAXIS PROTEIN METHYLTRANSFERASE"/>
    <property type="match status" value="1"/>
</dbReference>
<dbReference type="eggNOG" id="COG1352">
    <property type="taxonomic scope" value="Bacteria"/>
</dbReference>
<dbReference type="Proteomes" id="UP000019151">
    <property type="component" value="Chromosome"/>
</dbReference>
<dbReference type="GO" id="GO:0032259">
    <property type="term" value="P:methylation"/>
    <property type="evidence" value="ECO:0007669"/>
    <property type="project" value="UniProtKB-KW"/>
</dbReference>
<dbReference type="Pfam" id="PF01739">
    <property type="entry name" value="CheR"/>
    <property type="match status" value="1"/>
</dbReference>
<gene>
    <name evidence="7" type="ORF">J421_0158</name>
</gene>
<organism evidence="7 8">
    <name type="scientific">Gemmatirosa kalamazoonensis</name>
    <dbReference type="NCBI Taxonomy" id="861299"/>
    <lineage>
        <taxon>Bacteria</taxon>
        <taxon>Pseudomonadati</taxon>
        <taxon>Gemmatimonadota</taxon>
        <taxon>Gemmatimonadia</taxon>
        <taxon>Gemmatimonadales</taxon>
        <taxon>Gemmatimonadaceae</taxon>
        <taxon>Gemmatirosa</taxon>
    </lineage>
</organism>
<dbReference type="PATRIC" id="fig|861299.3.peg.160"/>
<dbReference type="InterPro" id="IPR000780">
    <property type="entry name" value="CheR_MeTrfase"/>
</dbReference>
<keyword evidence="4 7" id="KW-0808">Transferase</keyword>
<dbReference type="InterPro" id="IPR026024">
    <property type="entry name" value="Chemotaxis_MeTrfase_CheR"/>
</dbReference>
<dbReference type="PANTHER" id="PTHR24422:SF26">
    <property type="entry name" value="CHEMOTAXIS PROTEIN METHYLTRANSFERASE"/>
    <property type="match status" value="1"/>
</dbReference>